<name>A0A7W5B2S1_9BACL</name>
<evidence type="ECO:0000313" key="2">
    <source>
        <dbReference type="Proteomes" id="UP000570361"/>
    </source>
</evidence>
<comment type="caution">
    <text evidence="1">The sequence shown here is derived from an EMBL/GenBank/DDBJ whole genome shotgun (WGS) entry which is preliminary data.</text>
</comment>
<accession>A0A7W5B2S1</accession>
<dbReference type="AlphaFoldDB" id="A0A7W5B2S1"/>
<proteinExistence type="predicted"/>
<dbReference type="Proteomes" id="UP000570361">
    <property type="component" value="Unassembled WGS sequence"/>
</dbReference>
<dbReference type="EMBL" id="JACHXK010000018">
    <property type="protein sequence ID" value="MBB3113375.1"/>
    <property type="molecule type" value="Genomic_DNA"/>
</dbReference>
<reference evidence="1 2" key="1">
    <citation type="submission" date="2020-08" db="EMBL/GenBank/DDBJ databases">
        <title>Genomic Encyclopedia of Type Strains, Phase III (KMG-III): the genomes of soil and plant-associated and newly described type strains.</title>
        <authorList>
            <person name="Whitman W."/>
        </authorList>
    </citation>
    <scope>NUCLEOTIDE SEQUENCE [LARGE SCALE GENOMIC DNA]</scope>
    <source>
        <strain evidence="1 2">CECT 5862</strain>
    </source>
</reference>
<organism evidence="1 2">
    <name type="scientific">Paenibacillus phyllosphaerae</name>
    <dbReference type="NCBI Taxonomy" id="274593"/>
    <lineage>
        <taxon>Bacteria</taxon>
        <taxon>Bacillati</taxon>
        <taxon>Bacillota</taxon>
        <taxon>Bacilli</taxon>
        <taxon>Bacillales</taxon>
        <taxon>Paenibacillaceae</taxon>
        <taxon>Paenibacillus</taxon>
    </lineage>
</organism>
<gene>
    <name evidence="1" type="ORF">FHS18_005487</name>
</gene>
<sequence>MRECLFHFKLIKGGVAKEYRTIVMVPDNRHPEISDFIEAFEESGYKVELENERELIFRSVEGGNPYKLDITKIELKGEKQDTPYHDGELHALINTLIQRNW</sequence>
<protein>
    <submittedName>
        <fullName evidence="1">Uncharacterized protein</fullName>
    </submittedName>
</protein>
<dbReference type="RefSeq" id="WP_183603459.1">
    <property type="nucleotide sequence ID" value="NZ_JACHXK010000018.1"/>
</dbReference>
<keyword evidence="2" id="KW-1185">Reference proteome</keyword>
<evidence type="ECO:0000313" key="1">
    <source>
        <dbReference type="EMBL" id="MBB3113375.1"/>
    </source>
</evidence>